<dbReference type="GO" id="GO:0008784">
    <property type="term" value="F:alanine racemase activity"/>
    <property type="evidence" value="ECO:0007669"/>
    <property type="project" value="UniProtKB-UniRule"/>
</dbReference>
<dbReference type="GO" id="GO:0009252">
    <property type="term" value="P:peptidoglycan biosynthetic process"/>
    <property type="evidence" value="ECO:0007669"/>
    <property type="project" value="TreeGrafter"/>
</dbReference>
<comment type="pathway">
    <text evidence="4">Amino-acid biosynthesis; D-alanine biosynthesis; D-alanine from L-alanine: step 1/1.</text>
</comment>
<dbReference type="InterPro" id="IPR029066">
    <property type="entry name" value="PLP-binding_barrel"/>
</dbReference>
<dbReference type="GO" id="GO:0005829">
    <property type="term" value="C:cytosol"/>
    <property type="evidence" value="ECO:0007669"/>
    <property type="project" value="TreeGrafter"/>
</dbReference>
<evidence type="ECO:0000313" key="8">
    <source>
        <dbReference type="EMBL" id="KZC95837.1"/>
    </source>
</evidence>
<dbReference type="OrthoDB" id="9813814at2"/>
<dbReference type="Pfam" id="PF00842">
    <property type="entry name" value="Ala_racemase_C"/>
    <property type="match status" value="1"/>
</dbReference>
<dbReference type="HAMAP" id="MF_01201">
    <property type="entry name" value="Ala_racemase"/>
    <property type="match status" value="1"/>
</dbReference>
<comment type="function">
    <text evidence="4">Catalyzes the interconversion of L-alanine and D-alanine. May also act on other amino acids.</text>
</comment>
<comment type="cofactor">
    <cofactor evidence="1 4 5">
        <name>pyridoxal 5'-phosphate</name>
        <dbReference type="ChEBI" id="CHEBI:597326"/>
    </cofactor>
</comment>
<dbReference type="EMBL" id="LQXA01000018">
    <property type="protein sequence ID" value="KZC95837.1"/>
    <property type="molecule type" value="Genomic_DNA"/>
</dbReference>
<dbReference type="PRINTS" id="PR00992">
    <property type="entry name" value="ALARACEMASE"/>
</dbReference>
<feature type="modified residue" description="N6-(pyridoxal phosphate)lysine" evidence="4 5">
    <location>
        <position position="45"/>
    </location>
</feature>
<dbReference type="SMART" id="SM01005">
    <property type="entry name" value="Ala_racemase_C"/>
    <property type="match status" value="1"/>
</dbReference>
<dbReference type="InterPro" id="IPR009006">
    <property type="entry name" value="Ala_racemase/Decarboxylase_C"/>
</dbReference>
<feature type="domain" description="Alanine racemase C-terminal" evidence="7">
    <location>
        <begin position="252"/>
        <end position="384"/>
    </location>
</feature>
<dbReference type="InterPro" id="IPR020622">
    <property type="entry name" value="Ala_racemase_pyridoxalP-BS"/>
</dbReference>
<dbReference type="InterPro" id="IPR011079">
    <property type="entry name" value="Ala_racemase_C"/>
</dbReference>
<keyword evidence="3 4" id="KW-0413">Isomerase</keyword>
<evidence type="ECO:0000313" key="9">
    <source>
        <dbReference type="Proteomes" id="UP000076218"/>
    </source>
</evidence>
<dbReference type="PANTHER" id="PTHR30511:SF0">
    <property type="entry name" value="ALANINE RACEMASE, CATABOLIC-RELATED"/>
    <property type="match status" value="1"/>
</dbReference>
<dbReference type="Gene3D" id="2.40.37.10">
    <property type="entry name" value="Lyase, Ornithine Decarboxylase, Chain A, domain 1"/>
    <property type="match status" value="1"/>
</dbReference>
<dbReference type="AlphaFoldDB" id="A0A154V3D7"/>
<evidence type="ECO:0000256" key="5">
    <source>
        <dbReference type="PIRSR" id="PIRSR600821-50"/>
    </source>
</evidence>
<feature type="binding site" evidence="4 6">
    <location>
        <position position="321"/>
    </location>
    <ligand>
        <name>substrate</name>
    </ligand>
</feature>
<evidence type="ECO:0000256" key="4">
    <source>
        <dbReference type="HAMAP-Rule" id="MF_01201"/>
    </source>
</evidence>
<accession>A0A154V3D7</accession>
<dbReference type="NCBIfam" id="TIGR00492">
    <property type="entry name" value="alr"/>
    <property type="match status" value="1"/>
</dbReference>
<comment type="caution">
    <text evidence="8">The sequence shown here is derived from an EMBL/GenBank/DDBJ whole genome shotgun (WGS) entry which is preliminary data.</text>
</comment>
<dbReference type="PANTHER" id="PTHR30511">
    <property type="entry name" value="ALANINE RACEMASE"/>
    <property type="match status" value="1"/>
</dbReference>
<dbReference type="GO" id="GO:0030632">
    <property type="term" value="P:D-alanine biosynthetic process"/>
    <property type="evidence" value="ECO:0007669"/>
    <property type="project" value="UniProtKB-UniRule"/>
</dbReference>
<feature type="binding site" evidence="4 6">
    <location>
        <position position="143"/>
    </location>
    <ligand>
        <name>substrate</name>
    </ligand>
</feature>
<dbReference type="SUPFAM" id="SSF50621">
    <property type="entry name" value="Alanine racemase C-terminal domain-like"/>
    <property type="match status" value="1"/>
</dbReference>
<evidence type="ECO:0000259" key="7">
    <source>
        <dbReference type="SMART" id="SM01005"/>
    </source>
</evidence>
<dbReference type="STRING" id="31965.AWH51_05820"/>
<dbReference type="CDD" id="cd00430">
    <property type="entry name" value="PLPDE_III_AR"/>
    <property type="match status" value="1"/>
</dbReference>
<dbReference type="Pfam" id="PF01168">
    <property type="entry name" value="Ala_racemase_N"/>
    <property type="match status" value="1"/>
</dbReference>
<protein>
    <recommendedName>
        <fullName evidence="4">Alanine racemase</fullName>
        <ecNumber evidence="4">5.1.1.1</ecNumber>
    </recommendedName>
</protein>
<dbReference type="PROSITE" id="PS00395">
    <property type="entry name" value="ALANINE_RACEMASE"/>
    <property type="match status" value="1"/>
</dbReference>
<keyword evidence="2 4" id="KW-0663">Pyridoxal phosphate</keyword>
<dbReference type="FunFam" id="3.20.20.10:FF:000002">
    <property type="entry name" value="Alanine racemase"/>
    <property type="match status" value="1"/>
</dbReference>
<reference evidence="8 9" key="1">
    <citation type="submission" date="2016-01" db="EMBL/GenBank/DDBJ databases">
        <title>Draft genome sequence of Clavibacter michiganensis subsp. tessellarius DOAB 609.</title>
        <authorList>
            <person name="Tambong J.T."/>
        </authorList>
    </citation>
    <scope>NUCLEOTIDE SEQUENCE [LARGE SCALE GENOMIC DNA]</scope>
    <source>
        <strain evidence="8 9">DOAB 609</strain>
    </source>
</reference>
<dbReference type="InterPro" id="IPR001608">
    <property type="entry name" value="Ala_racemase_N"/>
</dbReference>
<dbReference type="EC" id="5.1.1.1" evidence="4"/>
<evidence type="ECO:0000256" key="6">
    <source>
        <dbReference type="PIRSR" id="PIRSR600821-52"/>
    </source>
</evidence>
<dbReference type="Proteomes" id="UP000076218">
    <property type="component" value="Unassembled WGS sequence"/>
</dbReference>
<proteinExistence type="inferred from homology"/>
<evidence type="ECO:0000256" key="2">
    <source>
        <dbReference type="ARBA" id="ARBA00022898"/>
    </source>
</evidence>
<dbReference type="Gene3D" id="3.20.20.10">
    <property type="entry name" value="Alanine racemase"/>
    <property type="match status" value="1"/>
</dbReference>
<gene>
    <name evidence="8" type="ORF">AWH51_05820</name>
</gene>
<sequence>MTDEATVQLPAALRREARIDAGAISANVRTLRATTGAPLVMAVVKADGYGHGAVASARAALAGGADRLGVVDIREALALRAAGIEAPILTWMHAPGADFAAAIAQGVDLGLSSLRQVREAAAAARAIGRPAEIHVKVDTGLGRNGVTPAEWPGVVAEVARLVDEGALRLGGVFSHLANAGAEEDLAQVRAFEAALDRVRSAGLEPGIRHLAATAGALRVPEARFDMVRLGIGIYGISPLDGVTSADLGLVPAMTLVGSVVAVKRVPADTGVSYGYTYRTTRATTLALVSLGFADGVPRLASNRAPVAIHGARFRVSGRIAMDQFVVDVGDGLIDGRQVAVGDDAVLFGDPATGAPSVEEWAEATGTIGYEIVTRVAGRVTRRLVP</sequence>
<feature type="active site" description="Proton acceptor; specific for L-alanine" evidence="4">
    <location>
        <position position="273"/>
    </location>
</feature>
<evidence type="ECO:0000256" key="1">
    <source>
        <dbReference type="ARBA" id="ARBA00001933"/>
    </source>
</evidence>
<dbReference type="UniPathway" id="UPA00042">
    <property type="reaction ID" value="UER00497"/>
</dbReference>
<dbReference type="SUPFAM" id="SSF51419">
    <property type="entry name" value="PLP-binding barrel"/>
    <property type="match status" value="1"/>
</dbReference>
<organism evidence="8 9">
    <name type="scientific">Clavibacter tessellarius</name>
    <dbReference type="NCBI Taxonomy" id="31965"/>
    <lineage>
        <taxon>Bacteria</taxon>
        <taxon>Bacillati</taxon>
        <taxon>Actinomycetota</taxon>
        <taxon>Actinomycetes</taxon>
        <taxon>Micrococcales</taxon>
        <taxon>Microbacteriaceae</taxon>
        <taxon>Clavibacter</taxon>
    </lineage>
</organism>
<feature type="active site" description="Proton acceptor; specific for D-alanine" evidence="4">
    <location>
        <position position="45"/>
    </location>
</feature>
<name>A0A154V3D7_9MICO</name>
<comment type="catalytic activity">
    <reaction evidence="4">
        <text>L-alanine = D-alanine</text>
        <dbReference type="Rhea" id="RHEA:20249"/>
        <dbReference type="ChEBI" id="CHEBI:57416"/>
        <dbReference type="ChEBI" id="CHEBI:57972"/>
        <dbReference type="EC" id="5.1.1.1"/>
    </reaction>
</comment>
<evidence type="ECO:0000256" key="3">
    <source>
        <dbReference type="ARBA" id="ARBA00023235"/>
    </source>
</evidence>
<dbReference type="GO" id="GO:0030170">
    <property type="term" value="F:pyridoxal phosphate binding"/>
    <property type="evidence" value="ECO:0007669"/>
    <property type="project" value="UniProtKB-UniRule"/>
</dbReference>
<comment type="similarity">
    <text evidence="4">Belongs to the alanine racemase family.</text>
</comment>
<dbReference type="RefSeq" id="WP_063070821.1">
    <property type="nucleotide sequence ID" value="NZ_LQXA01000018.1"/>
</dbReference>
<dbReference type="InterPro" id="IPR000821">
    <property type="entry name" value="Ala_racemase"/>
</dbReference>